<dbReference type="InterPro" id="IPR041999">
    <property type="entry name" value="Sortase_D_1"/>
</dbReference>
<dbReference type="InterPro" id="IPR022445">
    <property type="entry name" value="Sortase_proteobact_type"/>
</dbReference>
<dbReference type="AlphaFoldDB" id="A0A1H7RYD6"/>
<dbReference type="InterPro" id="IPR023365">
    <property type="entry name" value="Sortase_dom-sf"/>
</dbReference>
<dbReference type="EMBL" id="FOBI01000016">
    <property type="protein sequence ID" value="SEL65215.1"/>
    <property type="molecule type" value="Genomic_DNA"/>
</dbReference>
<accession>A0A1H7RYD6</accession>
<name>A0A1H7RYD6_9GAMM</name>
<keyword evidence="1" id="KW-0378">Hydrolase</keyword>
<organism evidence="2 3">
    <name type="scientific">Colwellia chukchiensis</name>
    <dbReference type="NCBI Taxonomy" id="641665"/>
    <lineage>
        <taxon>Bacteria</taxon>
        <taxon>Pseudomonadati</taxon>
        <taxon>Pseudomonadota</taxon>
        <taxon>Gammaproteobacteria</taxon>
        <taxon>Alteromonadales</taxon>
        <taxon>Colwelliaceae</taxon>
        <taxon>Colwellia</taxon>
    </lineage>
</organism>
<dbReference type="STRING" id="641665.GCA_002104455_00984"/>
<dbReference type="InterPro" id="IPR005754">
    <property type="entry name" value="Sortase"/>
</dbReference>
<gene>
    <name evidence="2" type="ORF">SAMN05216262_11657</name>
</gene>
<dbReference type="Pfam" id="PF04203">
    <property type="entry name" value="Sortase"/>
    <property type="match status" value="1"/>
</dbReference>
<dbReference type="NCBIfam" id="TIGR03784">
    <property type="entry name" value="marine_sortase"/>
    <property type="match status" value="1"/>
</dbReference>
<evidence type="ECO:0000313" key="2">
    <source>
        <dbReference type="EMBL" id="SEL65215.1"/>
    </source>
</evidence>
<protein>
    <submittedName>
        <fullName evidence="2">Sortase A</fullName>
    </submittedName>
</protein>
<sequence>MGKIIPLLALVFGLLMSLHASWLPAKAWLSQQLIYHSWQQALAAQEQGTAPLAIKPWPWADTFALAELSVPRLAKNIVLLNGGDATSLAFSAAAIAPFNQSHAEQPFVVAGHRDSHFAFLQQLLLKDIINLTDVHGHQQSYQVTAIRVIDGTAAHLPLPANGAHLVLITCYPFQGITATADQRYLVIATPLASKSGEN</sequence>
<evidence type="ECO:0000313" key="3">
    <source>
        <dbReference type="Proteomes" id="UP000199297"/>
    </source>
</evidence>
<dbReference type="Gene3D" id="2.40.260.10">
    <property type="entry name" value="Sortase"/>
    <property type="match status" value="1"/>
</dbReference>
<dbReference type="CDD" id="cd05828">
    <property type="entry name" value="Sortase_D_1"/>
    <property type="match status" value="1"/>
</dbReference>
<dbReference type="SUPFAM" id="SSF63817">
    <property type="entry name" value="Sortase"/>
    <property type="match status" value="1"/>
</dbReference>
<dbReference type="Proteomes" id="UP000199297">
    <property type="component" value="Unassembled WGS sequence"/>
</dbReference>
<evidence type="ECO:0000256" key="1">
    <source>
        <dbReference type="ARBA" id="ARBA00022801"/>
    </source>
</evidence>
<keyword evidence="3" id="KW-1185">Reference proteome</keyword>
<dbReference type="GO" id="GO:0016787">
    <property type="term" value="F:hydrolase activity"/>
    <property type="evidence" value="ECO:0007669"/>
    <property type="project" value="UniProtKB-KW"/>
</dbReference>
<reference evidence="3" key="1">
    <citation type="submission" date="2016-10" db="EMBL/GenBank/DDBJ databases">
        <authorList>
            <person name="Varghese N."/>
            <person name="Submissions S."/>
        </authorList>
    </citation>
    <scope>NUCLEOTIDE SEQUENCE [LARGE SCALE GENOMIC DNA]</scope>
    <source>
        <strain evidence="3">CGMCC 1.9127</strain>
    </source>
</reference>
<proteinExistence type="predicted"/>